<evidence type="ECO:0000256" key="3">
    <source>
        <dbReference type="ARBA" id="ARBA00023163"/>
    </source>
</evidence>
<evidence type="ECO:0000256" key="1">
    <source>
        <dbReference type="ARBA" id="ARBA00023015"/>
    </source>
</evidence>
<keyword evidence="2 4" id="KW-0238">DNA-binding</keyword>
<dbReference type="InterPro" id="IPR009057">
    <property type="entry name" value="Homeodomain-like_sf"/>
</dbReference>
<dbReference type="PANTHER" id="PTHR47506:SF6">
    <property type="entry name" value="HTH-TYPE TRANSCRIPTIONAL REPRESSOR NEMR"/>
    <property type="match status" value="1"/>
</dbReference>
<accession>A0A4Q2L2I8</accession>
<proteinExistence type="predicted"/>
<dbReference type="PRINTS" id="PR00455">
    <property type="entry name" value="HTHTETR"/>
</dbReference>
<feature type="domain" description="HTH tetR-type" evidence="5">
    <location>
        <begin position="13"/>
        <end position="73"/>
    </location>
</feature>
<protein>
    <submittedName>
        <fullName evidence="6">TetR/AcrR family transcriptional regulator</fullName>
    </submittedName>
</protein>
<evidence type="ECO:0000256" key="4">
    <source>
        <dbReference type="PROSITE-ProRule" id="PRU00335"/>
    </source>
</evidence>
<evidence type="ECO:0000256" key="2">
    <source>
        <dbReference type="ARBA" id="ARBA00023125"/>
    </source>
</evidence>
<evidence type="ECO:0000259" key="5">
    <source>
        <dbReference type="PROSITE" id="PS50977"/>
    </source>
</evidence>
<gene>
    <name evidence="6" type="ORF">ESP51_10215</name>
</gene>
<evidence type="ECO:0000313" key="6">
    <source>
        <dbReference type="EMBL" id="RXZ70261.1"/>
    </source>
</evidence>
<dbReference type="InterPro" id="IPR036271">
    <property type="entry name" value="Tet_transcr_reg_TetR-rel_C_sf"/>
</dbReference>
<dbReference type="Proteomes" id="UP000293865">
    <property type="component" value="Unassembled WGS sequence"/>
</dbReference>
<dbReference type="SUPFAM" id="SSF46689">
    <property type="entry name" value="Homeodomain-like"/>
    <property type="match status" value="1"/>
</dbReference>
<dbReference type="AlphaFoldDB" id="A0A4Q2L2I8"/>
<dbReference type="Gene3D" id="1.10.357.10">
    <property type="entry name" value="Tetracycline Repressor, domain 2"/>
    <property type="match status" value="1"/>
</dbReference>
<dbReference type="OrthoDB" id="4214267at2"/>
<dbReference type="InterPro" id="IPR001647">
    <property type="entry name" value="HTH_TetR"/>
</dbReference>
<dbReference type="Pfam" id="PF00440">
    <property type="entry name" value="TetR_N"/>
    <property type="match status" value="1"/>
</dbReference>
<comment type="caution">
    <text evidence="6">The sequence shown here is derived from an EMBL/GenBank/DDBJ whole genome shotgun (WGS) entry which is preliminary data.</text>
</comment>
<feature type="DNA-binding region" description="H-T-H motif" evidence="4">
    <location>
        <begin position="36"/>
        <end position="55"/>
    </location>
</feature>
<sequence length="200" mass="21755">MVTSTETIHRGGRGARERILRAAAELFSRDGIHATGVARLAEVAHVSSRTLYQHFPSKEAIVAAYLERFRAEPPVPAVAQLTRDDVDPRQRLLALFREPPTSPDAVYRGCVFHNAVVEGAGTMPEVAELVQQHKQAFTHRLAGLAGEAGAPDPETLARRLALLFDGARALSTSLNDTQPFRDAHKVAEMLIDQAIPPAPN</sequence>
<dbReference type="SUPFAM" id="SSF48498">
    <property type="entry name" value="Tetracyclin repressor-like, C-terminal domain"/>
    <property type="match status" value="1"/>
</dbReference>
<reference evidence="6 7" key="1">
    <citation type="submission" date="2019-01" db="EMBL/GenBank/DDBJ databases">
        <title>Agromyces.</title>
        <authorList>
            <person name="Li J."/>
        </authorList>
    </citation>
    <scope>NUCLEOTIDE SEQUENCE [LARGE SCALE GENOMIC DNA]</scope>
    <source>
        <strain evidence="6 7">DSM 15934</strain>
    </source>
</reference>
<keyword evidence="3" id="KW-0804">Transcription</keyword>
<name>A0A4Q2L2I8_9MICO</name>
<dbReference type="PANTHER" id="PTHR47506">
    <property type="entry name" value="TRANSCRIPTIONAL REGULATORY PROTEIN"/>
    <property type="match status" value="1"/>
</dbReference>
<organism evidence="6 7">
    <name type="scientific">Agromyces albus</name>
    <dbReference type="NCBI Taxonomy" id="205332"/>
    <lineage>
        <taxon>Bacteria</taxon>
        <taxon>Bacillati</taxon>
        <taxon>Actinomycetota</taxon>
        <taxon>Actinomycetes</taxon>
        <taxon>Micrococcales</taxon>
        <taxon>Microbacteriaceae</taxon>
        <taxon>Agromyces</taxon>
    </lineage>
</organism>
<dbReference type="GO" id="GO:0003677">
    <property type="term" value="F:DNA binding"/>
    <property type="evidence" value="ECO:0007669"/>
    <property type="project" value="UniProtKB-UniRule"/>
</dbReference>
<keyword evidence="1" id="KW-0805">Transcription regulation</keyword>
<evidence type="ECO:0000313" key="7">
    <source>
        <dbReference type="Proteomes" id="UP000293865"/>
    </source>
</evidence>
<keyword evidence="7" id="KW-1185">Reference proteome</keyword>
<dbReference type="EMBL" id="SDPN01000016">
    <property type="protein sequence ID" value="RXZ70261.1"/>
    <property type="molecule type" value="Genomic_DNA"/>
</dbReference>
<dbReference type="PROSITE" id="PS50977">
    <property type="entry name" value="HTH_TETR_2"/>
    <property type="match status" value="1"/>
</dbReference>